<gene>
    <name evidence="7" type="ORF">QRX50_38530</name>
</gene>
<evidence type="ECO:0000256" key="4">
    <source>
        <dbReference type="ARBA" id="ARBA00022827"/>
    </source>
</evidence>
<name>A0A9Y2IDR4_9PSEU</name>
<dbReference type="PROSITE" id="PS51387">
    <property type="entry name" value="FAD_PCMH"/>
    <property type="match status" value="1"/>
</dbReference>
<evidence type="ECO:0000313" key="7">
    <source>
        <dbReference type="EMBL" id="WIX77250.1"/>
    </source>
</evidence>
<keyword evidence="8" id="KW-1185">Reference proteome</keyword>
<comment type="cofactor">
    <cofactor evidence="1">
        <name>FAD</name>
        <dbReference type="ChEBI" id="CHEBI:57692"/>
    </cofactor>
</comment>
<dbReference type="InterPro" id="IPR016166">
    <property type="entry name" value="FAD-bd_PCMH"/>
</dbReference>
<comment type="similarity">
    <text evidence="2">Belongs to the oxygen-dependent FAD-linked oxidoreductase family.</text>
</comment>
<dbReference type="InterPro" id="IPR036318">
    <property type="entry name" value="FAD-bd_PCMH-like_sf"/>
</dbReference>
<evidence type="ECO:0000256" key="3">
    <source>
        <dbReference type="ARBA" id="ARBA00022630"/>
    </source>
</evidence>
<evidence type="ECO:0000259" key="6">
    <source>
        <dbReference type="PROSITE" id="PS51387"/>
    </source>
</evidence>
<dbReference type="SUPFAM" id="SSF56176">
    <property type="entry name" value="FAD-binding/transporter-associated domain-like"/>
    <property type="match status" value="1"/>
</dbReference>
<keyword evidence="5" id="KW-0560">Oxidoreductase</keyword>
<dbReference type="GO" id="GO:0071949">
    <property type="term" value="F:FAD binding"/>
    <property type="evidence" value="ECO:0007669"/>
    <property type="project" value="InterPro"/>
</dbReference>
<dbReference type="InterPro" id="IPR050416">
    <property type="entry name" value="FAD-linked_Oxidoreductase"/>
</dbReference>
<keyword evidence="3" id="KW-0285">Flavoprotein</keyword>
<keyword evidence="4" id="KW-0274">FAD</keyword>
<accession>A0A9Y2IDR4</accession>
<protein>
    <recommendedName>
        <fullName evidence="6">FAD-binding PCMH-type domain-containing protein</fullName>
    </recommendedName>
</protein>
<reference evidence="7 8" key="1">
    <citation type="submission" date="2023-06" db="EMBL/GenBank/DDBJ databases">
        <authorList>
            <person name="Oyuntsetseg B."/>
            <person name="Kim S.B."/>
        </authorList>
    </citation>
    <scope>NUCLEOTIDE SEQUENCE [LARGE SCALE GENOMIC DNA]</scope>
    <source>
        <strain evidence="7 8">2-15</strain>
    </source>
</reference>
<dbReference type="KEGG" id="acab:QRX50_38530"/>
<sequence>MTAAPTDCPDRLAEVTIDPIRLVARVGAAVRWRDVLAAAAEYGLTPVAGARPDACVVEDTLTGGLSPVLGRRHGYAADRVRLVEIVSLDGVRRTVKVEHEPELFRALCRGETNAVVTAMVVDLFPYRDFHGGVLRFTGEILPVWREWAPSLPDESTTSVFLCRLLDGGFVTHLRFAHLGGDKEAERLLAPMRAAAQVTRDSMGRKPFTAVGDLHDGVLRPTTSVSLRELSVETVDDLVGPSCPADLELHALGGSYDRAPRVPDAVPGRGAAFRLTTYW</sequence>
<evidence type="ECO:0000256" key="5">
    <source>
        <dbReference type="ARBA" id="ARBA00023002"/>
    </source>
</evidence>
<dbReference type="Gene3D" id="3.30.465.10">
    <property type="match status" value="1"/>
</dbReference>
<dbReference type="PANTHER" id="PTHR42973">
    <property type="entry name" value="BINDING OXIDOREDUCTASE, PUTATIVE (AFU_ORTHOLOGUE AFUA_1G17690)-RELATED"/>
    <property type="match status" value="1"/>
</dbReference>
<evidence type="ECO:0000256" key="1">
    <source>
        <dbReference type="ARBA" id="ARBA00001974"/>
    </source>
</evidence>
<dbReference type="InterPro" id="IPR016169">
    <property type="entry name" value="FAD-bd_PCMH_sub2"/>
</dbReference>
<dbReference type="AlphaFoldDB" id="A0A9Y2IDR4"/>
<dbReference type="PANTHER" id="PTHR42973:SF39">
    <property type="entry name" value="FAD-BINDING PCMH-TYPE DOMAIN-CONTAINING PROTEIN"/>
    <property type="match status" value="1"/>
</dbReference>
<evidence type="ECO:0000256" key="2">
    <source>
        <dbReference type="ARBA" id="ARBA00005466"/>
    </source>
</evidence>
<dbReference type="Proteomes" id="UP001236014">
    <property type="component" value="Chromosome"/>
</dbReference>
<dbReference type="GO" id="GO:0016491">
    <property type="term" value="F:oxidoreductase activity"/>
    <property type="evidence" value="ECO:0007669"/>
    <property type="project" value="UniProtKB-KW"/>
</dbReference>
<proteinExistence type="inferred from homology"/>
<dbReference type="Gene3D" id="3.40.462.20">
    <property type="match status" value="1"/>
</dbReference>
<organism evidence="7 8">
    <name type="scientific">Amycolatopsis carbonis</name>
    <dbReference type="NCBI Taxonomy" id="715471"/>
    <lineage>
        <taxon>Bacteria</taxon>
        <taxon>Bacillati</taxon>
        <taxon>Actinomycetota</taxon>
        <taxon>Actinomycetes</taxon>
        <taxon>Pseudonocardiales</taxon>
        <taxon>Pseudonocardiaceae</taxon>
        <taxon>Amycolatopsis</taxon>
    </lineage>
</organism>
<dbReference type="EMBL" id="CP127294">
    <property type="protein sequence ID" value="WIX77250.1"/>
    <property type="molecule type" value="Genomic_DNA"/>
</dbReference>
<feature type="domain" description="FAD-binding PCMH-type" evidence="6">
    <location>
        <begin position="1"/>
        <end position="126"/>
    </location>
</feature>
<evidence type="ECO:0000313" key="8">
    <source>
        <dbReference type="Proteomes" id="UP001236014"/>
    </source>
</evidence>
<dbReference type="RefSeq" id="WP_285967991.1">
    <property type="nucleotide sequence ID" value="NZ_CP127294.1"/>
</dbReference>